<reference evidence="2" key="1">
    <citation type="submission" date="2017-12" db="EMBL/GenBank/DDBJ databases">
        <authorList>
            <person name="Yu X.-Y."/>
        </authorList>
    </citation>
    <scope>NUCLEOTIDE SEQUENCE [LARGE SCALE GENOMIC DNA]</scope>
    <source>
        <strain evidence="2">ZYSR67-Z</strain>
    </source>
</reference>
<dbReference type="RefSeq" id="WP_101194132.1">
    <property type="nucleotide sequence ID" value="NZ_PIYS01000027.1"/>
</dbReference>
<dbReference type="AlphaFoldDB" id="A0A2I0CMP0"/>
<gene>
    <name evidence="1" type="ORF">CW360_14060</name>
</gene>
<comment type="caution">
    <text evidence="1">The sequence shown here is derived from an EMBL/GenBank/DDBJ whole genome shotgun (WGS) entry which is preliminary data.</text>
</comment>
<dbReference type="Proteomes" id="UP000242861">
    <property type="component" value="Unassembled WGS sequence"/>
</dbReference>
<protein>
    <submittedName>
        <fullName evidence="1">Uncharacterized protein</fullName>
    </submittedName>
</protein>
<organism evidence="1 2">
    <name type="scientific">Pseudomonas fluvialis</name>
    <dbReference type="NCBI Taxonomy" id="1793966"/>
    <lineage>
        <taxon>Bacteria</taxon>
        <taxon>Pseudomonadati</taxon>
        <taxon>Pseudomonadota</taxon>
        <taxon>Gammaproteobacteria</taxon>
        <taxon>Pseudomonadales</taxon>
        <taxon>Pseudomonadaceae</taxon>
        <taxon>Pseudomonas</taxon>
    </lineage>
</organism>
<evidence type="ECO:0000313" key="1">
    <source>
        <dbReference type="EMBL" id="PKF70419.1"/>
    </source>
</evidence>
<dbReference type="EMBL" id="PIYS01000027">
    <property type="protein sequence ID" value="PKF70419.1"/>
    <property type="molecule type" value="Genomic_DNA"/>
</dbReference>
<sequence>MDYLKLTATMLKDEPRRSRPFQEGMAAVLRNRIDQTLVKNPYEPGSPESDAFDHGRLRAHNEFRNLLIEAGGDRSQAIAILQRLAGDERRVA</sequence>
<proteinExistence type="predicted"/>
<evidence type="ECO:0000313" key="2">
    <source>
        <dbReference type="Proteomes" id="UP000242861"/>
    </source>
</evidence>
<name>A0A2I0CMP0_9PSED</name>
<accession>A0A2I0CMP0</accession>